<dbReference type="EMBL" id="KU574722">
    <property type="protein sequence ID" value="AMM44054.1"/>
    <property type="molecule type" value="Genomic_DNA"/>
</dbReference>
<evidence type="ECO:0000313" key="2">
    <source>
        <dbReference type="EMBL" id="AMM44054.1"/>
    </source>
</evidence>
<keyword evidence="1" id="KW-0175">Coiled coil</keyword>
<dbReference type="Proteomes" id="UP000223891">
    <property type="component" value="Segment"/>
</dbReference>
<organism evidence="2 3">
    <name type="scientific">Pectobacterium phage vB_PcaM_CBB</name>
    <dbReference type="NCBI Taxonomy" id="2772511"/>
    <lineage>
        <taxon>Viruses</taxon>
        <taxon>Duplodnaviria</taxon>
        <taxon>Heunggongvirae</taxon>
        <taxon>Uroviricota</taxon>
        <taxon>Caudoviricetes</taxon>
        <taxon>Mimasvirus</taxon>
        <taxon>Mimasvirus CBB</taxon>
    </lineage>
</organism>
<evidence type="ECO:0000256" key="1">
    <source>
        <dbReference type="SAM" id="Coils"/>
    </source>
</evidence>
<protein>
    <submittedName>
        <fullName evidence="2">Uncharacterized protein</fullName>
    </submittedName>
</protein>
<proteinExistence type="predicted"/>
<accession>A0A1L2CVK6</accession>
<keyword evidence="3" id="KW-1185">Reference proteome</keyword>
<gene>
    <name evidence="2" type="ORF">CBB_491</name>
</gene>
<sequence>MMITQERLNEIEQELLKIQLELNEAIVTDNNSKQFGITLFQRDSVNSISRARQHIGKLSELL</sequence>
<name>A0A1L2CVK6_9CAUD</name>
<reference evidence="3" key="1">
    <citation type="submission" date="2016-01" db="EMBL/GenBank/DDBJ databases">
        <title>Isolation and Characterization of Enterobacteria phage CBB.</title>
        <authorList>
            <person name="Buttimer C.T.H."/>
            <person name="Hendrix H."/>
            <person name="Alexandre H."/>
            <person name="O'Mahony J."/>
            <person name="Lavigne R."/>
            <person name="Coffey A."/>
        </authorList>
    </citation>
    <scope>NUCLEOTIDE SEQUENCE [LARGE SCALE GENOMIC DNA]</scope>
</reference>
<evidence type="ECO:0000313" key="3">
    <source>
        <dbReference type="Proteomes" id="UP000223891"/>
    </source>
</evidence>
<feature type="coiled-coil region" evidence="1">
    <location>
        <begin position="1"/>
        <end position="28"/>
    </location>
</feature>